<feature type="transmembrane region" description="Helical" evidence="8">
    <location>
        <begin position="228"/>
        <end position="248"/>
    </location>
</feature>
<evidence type="ECO:0000256" key="4">
    <source>
        <dbReference type="ARBA" id="ARBA00022692"/>
    </source>
</evidence>
<feature type="transmembrane region" description="Helical" evidence="8">
    <location>
        <begin position="12"/>
        <end position="31"/>
    </location>
</feature>
<reference evidence="9 10" key="1">
    <citation type="submission" date="2021-01" db="EMBL/GenBank/DDBJ databases">
        <title>C459-1 draft genome sequence.</title>
        <authorList>
            <person name="Zhang X.-F."/>
        </authorList>
    </citation>
    <scope>NUCLEOTIDE SEQUENCE [LARGE SCALE GENOMIC DNA]</scope>
    <source>
        <strain evidence="10">C459-1</strain>
    </source>
</reference>
<feature type="transmembrane region" description="Helical" evidence="8">
    <location>
        <begin position="120"/>
        <end position="141"/>
    </location>
</feature>
<feature type="transmembrane region" description="Helical" evidence="8">
    <location>
        <begin position="315"/>
        <end position="343"/>
    </location>
</feature>
<feature type="transmembrane region" description="Helical" evidence="8">
    <location>
        <begin position="364"/>
        <end position="384"/>
    </location>
</feature>
<keyword evidence="10" id="KW-1185">Reference proteome</keyword>
<evidence type="ECO:0000313" key="9">
    <source>
        <dbReference type="EMBL" id="MBL1408986.1"/>
    </source>
</evidence>
<feature type="transmembrane region" description="Helical" evidence="8">
    <location>
        <begin position="390"/>
        <end position="411"/>
    </location>
</feature>
<feature type="transmembrane region" description="Helical" evidence="8">
    <location>
        <begin position="443"/>
        <end position="461"/>
    </location>
</feature>
<evidence type="ECO:0000256" key="8">
    <source>
        <dbReference type="SAM" id="Phobius"/>
    </source>
</evidence>
<dbReference type="Proteomes" id="UP000625283">
    <property type="component" value="Unassembled WGS sequence"/>
</dbReference>
<feature type="transmembrane region" description="Helical" evidence="8">
    <location>
        <begin position="161"/>
        <end position="183"/>
    </location>
</feature>
<dbReference type="Gene3D" id="1.20.1730.10">
    <property type="entry name" value="Sodium/glucose cotransporter"/>
    <property type="match status" value="1"/>
</dbReference>
<evidence type="ECO:0000313" key="10">
    <source>
        <dbReference type="Proteomes" id="UP000625283"/>
    </source>
</evidence>
<evidence type="ECO:0000256" key="3">
    <source>
        <dbReference type="ARBA" id="ARBA00022448"/>
    </source>
</evidence>
<dbReference type="InterPro" id="IPR001734">
    <property type="entry name" value="Na/solute_symporter"/>
</dbReference>
<feature type="transmembrane region" description="Helical" evidence="8">
    <location>
        <begin position="269"/>
        <end position="295"/>
    </location>
</feature>
<dbReference type="InterPro" id="IPR038377">
    <property type="entry name" value="Na/Glc_symporter_sf"/>
</dbReference>
<feature type="transmembrane region" description="Helical" evidence="8">
    <location>
        <begin position="82"/>
        <end position="99"/>
    </location>
</feature>
<dbReference type="RefSeq" id="WP_202102734.1">
    <property type="nucleotide sequence ID" value="NZ_JAERTY010000004.1"/>
</dbReference>
<feature type="transmembrane region" description="Helical" evidence="8">
    <location>
        <begin position="190"/>
        <end position="208"/>
    </location>
</feature>
<organism evidence="9 10">
    <name type="scientific">Sphingobacterium faecale</name>
    <dbReference type="NCBI Taxonomy" id="2803775"/>
    <lineage>
        <taxon>Bacteria</taxon>
        <taxon>Pseudomonadati</taxon>
        <taxon>Bacteroidota</taxon>
        <taxon>Sphingobacteriia</taxon>
        <taxon>Sphingobacteriales</taxon>
        <taxon>Sphingobacteriaceae</taxon>
        <taxon>Sphingobacterium</taxon>
    </lineage>
</organism>
<dbReference type="InterPro" id="IPR031155">
    <property type="entry name" value="DUR"/>
</dbReference>
<protein>
    <submittedName>
        <fullName evidence="9">Sodium:solute symporter family protein</fullName>
    </submittedName>
</protein>
<dbReference type="PROSITE" id="PS50283">
    <property type="entry name" value="NA_SOLUT_SYMP_3"/>
    <property type="match status" value="1"/>
</dbReference>
<evidence type="ECO:0000256" key="5">
    <source>
        <dbReference type="ARBA" id="ARBA00022989"/>
    </source>
</evidence>
<keyword evidence="5 8" id="KW-1133">Transmembrane helix</keyword>
<dbReference type="EMBL" id="JAERTY010000004">
    <property type="protein sequence ID" value="MBL1408986.1"/>
    <property type="molecule type" value="Genomic_DNA"/>
</dbReference>
<accession>A0ABS1R566</accession>
<dbReference type="PROSITE" id="PS00457">
    <property type="entry name" value="NA_SOLUT_SYMP_2"/>
    <property type="match status" value="1"/>
</dbReference>
<dbReference type="InterPro" id="IPR018212">
    <property type="entry name" value="Na/solute_symporter_CS"/>
</dbReference>
<keyword evidence="3" id="KW-0813">Transport</keyword>
<dbReference type="PANTHER" id="PTHR46154:SF4">
    <property type="entry name" value="UREA ACTIVE TRANSPORTER"/>
    <property type="match status" value="1"/>
</dbReference>
<comment type="subcellular location">
    <subcellularLocation>
        <location evidence="1">Membrane</location>
        <topology evidence="1">Multi-pass membrane protein</topology>
    </subcellularLocation>
</comment>
<gene>
    <name evidence="9" type="ORF">JKG61_09515</name>
</gene>
<comment type="similarity">
    <text evidence="2 7">Belongs to the sodium:solute symporter (SSF) (TC 2.A.21) family.</text>
</comment>
<dbReference type="PANTHER" id="PTHR46154">
    <property type="match status" value="1"/>
</dbReference>
<dbReference type="PROSITE" id="PS00456">
    <property type="entry name" value="NA_SOLUT_SYMP_1"/>
    <property type="match status" value="1"/>
</dbReference>
<evidence type="ECO:0000256" key="7">
    <source>
        <dbReference type="RuleBase" id="RU362091"/>
    </source>
</evidence>
<feature type="transmembrane region" description="Helical" evidence="8">
    <location>
        <begin position="43"/>
        <end position="62"/>
    </location>
</feature>
<sequence length="476" mass="51937">MTHILYIVPPSVGWGLLAVLSILWLGLGLYWGRKSKNLDGHMLAGRNVGMALGTATVMATWVTSNTTMLAPQFVLEMGVWGMLAYATAAIGLLLFAPLAQRIRQLMPKGYTSGDFIRLRYGKTAWILFLFISVFYSLIWLVSMGMAGGILMHSIAGIPYDMGMTVIIAVCVGYTLFGGLYAVIGTDYIQSLLIMIGIVVVGIGIYSYVDFDTIYTGLEQDRPMLLSLFFPAALMAIFNNLLFSMGEVFHSNVWWSRTFALRKGVGKKAFRLAGLLWIPIPIAAGFIALASDSLGINITRPDMVGPTVAAEVLGPVGAIVVFIVLFCSLASSIDAVLAAISDLITQDVYRKLFRPQATERQLKKFATYMILLVGFVAWMLCLPNIGTLASILFLAGPMVGSTIWPIATGLFWKKANTKGALWGMILGSVAGLWSYMYIGWYTSSLVGAAVSMITVVLCTYLFPADFDWKKLDEEPTS</sequence>
<dbReference type="Pfam" id="PF00474">
    <property type="entry name" value="SSF"/>
    <property type="match status" value="1"/>
</dbReference>
<evidence type="ECO:0000256" key="1">
    <source>
        <dbReference type="ARBA" id="ARBA00004141"/>
    </source>
</evidence>
<name>A0ABS1R566_9SPHI</name>
<evidence type="ECO:0000256" key="2">
    <source>
        <dbReference type="ARBA" id="ARBA00006434"/>
    </source>
</evidence>
<comment type="caution">
    <text evidence="9">The sequence shown here is derived from an EMBL/GenBank/DDBJ whole genome shotgun (WGS) entry which is preliminary data.</text>
</comment>
<evidence type="ECO:0000256" key="6">
    <source>
        <dbReference type="ARBA" id="ARBA00023136"/>
    </source>
</evidence>
<dbReference type="CDD" id="cd11476">
    <property type="entry name" value="SLC5sbd_DUR3"/>
    <property type="match status" value="1"/>
</dbReference>
<feature type="transmembrane region" description="Helical" evidence="8">
    <location>
        <begin position="418"/>
        <end position="437"/>
    </location>
</feature>
<keyword evidence="4 8" id="KW-0812">Transmembrane</keyword>
<keyword evidence="6 8" id="KW-0472">Membrane</keyword>
<proteinExistence type="inferred from homology"/>